<gene>
    <name evidence="1" type="ORF">XBP1_2570006</name>
</gene>
<sequence>MADNIVYIVINRNIPPLNIRYFHHIKHYYLRYYRAYFYNYNWQYFTLN</sequence>
<organism evidence="1">
    <name type="scientific">Xenorhabdus bovienii str. puntauvense</name>
    <dbReference type="NCBI Taxonomy" id="1398201"/>
    <lineage>
        <taxon>Bacteria</taxon>
        <taxon>Pseudomonadati</taxon>
        <taxon>Pseudomonadota</taxon>
        <taxon>Gammaproteobacteria</taxon>
        <taxon>Enterobacterales</taxon>
        <taxon>Morganellaceae</taxon>
        <taxon>Xenorhabdus</taxon>
    </lineage>
</organism>
<reference evidence="1" key="1">
    <citation type="submission" date="2013-07" db="EMBL/GenBank/DDBJ databases">
        <title>Sub-species coevolution in mutualistic symbiosis.</title>
        <authorList>
            <person name="Murfin K."/>
            <person name="Klassen J."/>
            <person name="Lee M."/>
            <person name="Forst S."/>
            <person name="Stock P."/>
            <person name="Goodrich-Blair H."/>
        </authorList>
    </citation>
    <scope>NUCLEOTIDE SEQUENCE [LARGE SCALE GENOMIC DNA]</scope>
    <source>
        <strain evidence="1">Puntauvense</strain>
    </source>
</reference>
<comment type="caution">
    <text evidence="1">The sequence shown here is derived from an EMBL/GenBank/DDBJ whole genome shotgun (WGS) entry which is preliminary data.</text>
</comment>
<name>A0A077NG44_XENBV</name>
<evidence type="ECO:0000313" key="1">
    <source>
        <dbReference type="EMBL" id="CDG97353.1"/>
    </source>
</evidence>
<accession>A0A077NG44</accession>
<proteinExistence type="predicted"/>
<dbReference type="HOGENOM" id="CLU_3159439_0_0_6"/>
<protein>
    <submittedName>
        <fullName evidence="1">Uncharacterized protein</fullName>
    </submittedName>
</protein>
<dbReference type="AlphaFoldDB" id="A0A077NG44"/>
<dbReference type="Proteomes" id="UP000028511">
    <property type="component" value="Unassembled WGS sequence"/>
</dbReference>
<dbReference type="EMBL" id="CBSW010000176">
    <property type="protein sequence ID" value="CDG97353.1"/>
    <property type="molecule type" value="Genomic_DNA"/>
</dbReference>